<reference evidence="3" key="1">
    <citation type="submission" date="2017-10" db="EMBL/GenBank/DDBJ databases">
        <title>Completed PacBio SMRT sequence of Methylosinus trichosporium OB3b reveals presence of a third large plasmid.</title>
        <authorList>
            <person name="Charles T.C."/>
            <person name="Lynch M.D.J."/>
            <person name="Heil J.R."/>
            <person name="Cheng J."/>
        </authorList>
    </citation>
    <scope>NUCLEOTIDE SEQUENCE [LARGE SCALE GENOMIC DNA]</scope>
    <source>
        <strain evidence="3">OB3b</strain>
    </source>
</reference>
<evidence type="ECO:0000313" key="2">
    <source>
        <dbReference type="EMBL" id="ATQ69618.1"/>
    </source>
</evidence>
<accession>A0A2D2D3P0</accession>
<proteinExistence type="predicted"/>
<evidence type="ECO:0000256" key="1">
    <source>
        <dbReference type="SAM" id="SignalP"/>
    </source>
</evidence>
<organism evidence="2 3">
    <name type="scientific">Methylosinus trichosporium (strain ATCC 35070 / NCIMB 11131 / UNIQEM 75 / OB3b)</name>
    <dbReference type="NCBI Taxonomy" id="595536"/>
    <lineage>
        <taxon>Bacteria</taxon>
        <taxon>Pseudomonadati</taxon>
        <taxon>Pseudomonadota</taxon>
        <taxon>Alphaproteobacteria</taxon>
        <taxon>Hyphomicrobiales</taxon>
        <taxon>Methylocystaceae</taxon>
        <taxon>Methylosinus</taxon>
    </lineage>
</organism>
<gene>
    <name evidence="2" type="ORF">CQW49_18300</name>
</gene>
<evidence type="ECO:0000313" key="3">
    <source>
        <dbReference type="Proteomes" id="UP000230709"/>
    </source>
</evidence>
<name>A0A2D2D3P0_METT3</name>
<dbReference type="STRING" id="595536.GCA_000178815_01522"/>
<keyword evidence="1" id="KW-0732">Signal</keyword>
<protein>
    <submittedName>
        <fullName evidence="2">Uncharacterized protein</fullName>
    </submittedName>
</protein>
<dbReference type="KEGG" id="mtw:CQW49_18300"/>
<dbReference type="Proteomes" id="UP000230709">
    <property type="component" value="Chromosome"/>
</dbReference>
<feature type="chain" id="PRO_5013689319" evidence="1">
    <location>
        <begin position="32"/>
        <end position="153"/>
    </location>
</feature>
<feature type="signal peptide" evidence="1">
    <location>
        <begin position="1"/>
        <end position="31"/>
    </location>
</feature>
<dbReference type="AlphaFoldDB" id="A0A2D2D3P0"/>
<dbReference type="EMBL" id="CP023737">
    <property type="protein sequence ID" value="ATQ69618.1"/>
    <property type="molecule type" value="Genomic_DNA"/>
</dbReference>
<keyword evidence="3" id="KW-1185">Reference proteome</keyword>
<dbReference type="RefSeq" id="WP_003613744.1">
    <property type="nucleotide sequence ID" value="NZ_ADVE02000001.1"/>
</dbReference>
<sequence length="153" mass="15730">MLFTNKHPCRRLPAGVALCVGSAVLATAALADTTVVCPLRLLTTDVSIADPARIAGFEPIVGGMTSSQSWLQNVAVYTPTANAGAGVQGVAQGKRRIAYAFDGATEVQVACIFEGGVTLVRPVGTPMSCTADIKPSKASGGAWGMESARFSCR</sequence>